<evidence type="ECO:0000313" key="3">
    <source>
        <dbReference type="Proteomes" id="UP000314294"/>
    </source>
</evidence>
<sequence length="131" mass="14248">MAIQQAGVEKGLAVETTTTTTEEEEEDGEEEEEEGKKKENRVRVGGSCVPAASTGFFPSALFQMIELLIKRNLTHYLGPRSLTHPHPPSPILTHPHPSSPLFPSSPYARGPVAKATDYKATLGTFIICDTE</sequence>
<dbReference type="EMBL" id="SRLO01001282">
    <property type="protein sequence ID" value="TNN39422.1"/>
    <property type="molecule type" value="Genomic_DNA"/>
</dbReference>
<reference evidence="2 3" key="1">
    <citation type="submission" date="2019-03" db="EMBL/GenBank/DDBJ databases">
        <title>First draft genome of Liparis tanakae, snailfish: a comprehensive survey of snailfish specific genes.</title>
        <authorList>
            <person name="Kim W."/>
            <person name="Song I."/>
            <person name="Jeong J.-H."/>
            <person name="Kim D."/>
            <person name="Kim S."/>
            <person name="Ryu S."/>
            <person name="Song J.Y."/>
            <person name="Lee S.K."/>
        </authorList>
    </citation>
    <scope>NUCLEOTIDE SEQUENCE [LARGE SCALE GENOMIC DNA]</scope>
    <source>
        <tissue evidence="2">Muscle</tissue>
    </source>
</reference>
<dbReference type="AlphaFoldDB" id="A0A4Z2FG90"/>
<keyword evidence="3" id="KW-1185">Reference proteome</keyword>
<accession>A0A4Z2FG90</accession>
<organism evidence="2 3">
    <name type="scientific">Liparis tanakae</name>
    <name type="common">Tanaka's snailfish</name>
    <dbReference type="NCBI Taxonomy" id="230148"/>
    <lineage>
        <taxon>Eukaryota</taxon>
        <taxon>Metazoa</taxon>
        <taxon>Chordata</taxon>
        <taxon>Craniata</taxon>
        <taxon>Vertebrata</taxon>
        <taxon>Euteleostomi</taxon>
        <taxon>Actinopterygii</taxon>
        <taxon>Neopterygii</taxon>
        <taxon>Teleostei</taxon>
        <taxon>Neoteleostei</taxon>
        <taxon>Acanthomorphata</taxon>
        <taxon>Eupercaria</taxon>
        <taxon>Perciformes</taxon>
        <taxon>Cottioidei</taxon>
        <taxon>Cottales</taxon>
        <taxon>Liparidae</taxon>
        <taxon>Liparis</taxon>
    </lineage>
</organism>
<feature type="compositionally biased region" description="Acidic residues" evidence="1">
    <location>
        <begin position="21"/>
        <end position="33"/>
    </location>
</feature>
<proteinExistence type="predicted"/>
<gene>
    <name evidence="2" type="ORF">EYF80_050422</name>
</gene>
<protein>
    <submittedName>
        <fullName evidence="2">Uncharacterized protein</fullName>
    </submittedName>
</protein>
<dbReference type="Proteomes" id="UP000314294">
    <property type="component" value="Unassembled WGS sequence"/>
</dbReference>
<feature type="region of interest" description="Disordered" evidence="1">
    <location>
        <begin position="80"/>
        <end position="101"/>
    </location>
</feature>
<name>A0A4Z2FG90_9TELE</name>
<evidence type="ECO:0000313" key="2">
    <source>
        <dbReference type="EMBL" id="TNN39422.1"/>
    </source>
</evidence>
<evidence type="ECO:0000256" key="1">
    <source>
        <dbReference type="SAM" id="MobiDB-lite"/>
    </source>
</evidence>
<comment type="caution">
    <text evidence="2">The sequence shown here is derived from an EMBL/GenBank/DDBJ whole genome shotgun (WGS) entry which is preliminary data.</text>
</comment>
<feature type="region of interest" description="Disordered" evidence="1">
    <location>
        <begin position="1"/>
        <end position="42"/>
    </location>
</feature>